<keyword evidence="1" id="KW-0560">Oxidoreductase</keyword>
<evidence type="ECO:0000313" key="1">
    <source>
        <dbReference type="EMBL" id="MBJ7596850.1"/>
    </source>
</evidence>
<dbReference type="InterPro" id="IPR046032">
    <property type="entry name" value="DUF5990"/>
</dbReference>
<comment type="caution">
    <text evidence="1">The sequence shown here is derived from an EMBL/GenBank/DDBJ whole genome shotgun (WGS) entry which is preliminary data.</text>
</comment>
<dbReference type="EMBL" id="JAEKNR010000024">
    <property type="protein sequence ID" value="MBJ7596850.1"/>
    <property type="molecule type" value="Genomic_DNA"/>
</dbReference>
<dbReference type="RefSeq" id="WP_338198683.1">
    <property type="nucleotide sequence ID" value="NZ_JAEKNR010000024.1"/>
</dbReference>
<dbReference type="Pfam" id="PF19452">
    <property type="entry name" value="DUF5990"/>
    <property type="match status" value="1"/>
</dbReference>
<sequence>MLVVIEGFDLPGLRCGPDPEGRWYESVHVGVCAIGSGRAGTAVVPPRPWSVTGLVAGDAPAARWELQVAVRRLGDGIDFGGPFVRGKRGDRHVGLAWGELPGDGAFRLFRLAKLRLDLIEPAAIEAASEPGGLLLGRLGLTDRRGNPLCASVRPPGIAWSAEAA</sequence>
<protein>
    <submittedName>
        <fullName evidence="1">Monooxygenase</fullName>
    </submittedName>
</protein>
<dbReference type="GO" id="GO:0004497">
    <property type="term" value="F:monooxygenase activity"/>
    <property type="evidence" value="ECO:0007669"/>
    <property type="project" value="UniProtKB-KW"/>
</dbReference>
<dbReference type="AlphaFoldDB" id="A0A934K6X3"/>
<organism evidence="1 2">
    <name type="scientific">Candidatus Nephthysia bennettiae</name>
    <dbReference type="NCBI Taxonomy" id="3127016"/>
    <lineage>
        <taxon>Bacteria</taxon>
        <taxon>Bacillati</taxon>
        <taxon>Candidatus Dormiibacterota</taxon>
        <taxon>Candidatus Dormibacteria</taxon>
        <taxon>Candidatus Dormibacterales</taxon>
        <taxon>Candidatus Dormibacteraceae</taxon>
        <taxon>Candidatus Nephthysia</taxon>
    </lineage>
</organism>
<gene>
    <name evidence="1" type="ORF">JF922_02015</name>
</gene>
<name>A0A934K6X3_9BACT</name>
<keyword evidence="1" id="KW-0503">Monooxygenase</keyword>
<dbReference type="Proteomes" id="UP000612893">
    <property type="component" value="Unassembled WGS sequence"/>
</dbReference>
<proteinExistence type="predicted"/>
<reference evidence="1" key="1">
    <citation type="submission" date="2020-10" db="EMBL/GenBank/DDBJ databases">
        <title>Ca. Dormibacterota MAGs.</title>
        <authorList>
            <person name="Montgomery K."/>
        </authorList>
    </citation>
    <scope>NUCLEOTIDE SEQUENCE [LARGE SCALE GENOMIC DNA]</scope>
    <source>
        <strain evidence="1">SC8812_S17_10</strain>
    </source>
</reference>
<evidence type="ECO:0000313" key="2">
    <source>
        <dbReference type="Proteomes" id="UP000612893"/>
    </source>
</evidence>
<keyword evidence="2" id="KW-1185">Reference proteome</keyword>
<accession>A0A934K6X3</accession>